<dbReference type="Pfam" id="PF00486">
    <property type="entry name" value="Trans_reg_C"/>
    <property type="match status" value="1"/>
</dbReference>
<feature type="DNA-binding region" description="OmpR/PhoB-type" evidence="6">
    <location>
        <begin position="1"/>
        <end position="86"/>
    </location>
</feature>
<dbReference type="SUPFAM" id="SSF48452">
    <property type="entry name" value="TPR-like"/>
    <property type="match status" value="1"/>
</dbReference>
<proteinExistence type="inferred from homology"/>
<dbReference type="InterPro" id="IPR005158">
    <property type="entry name" value="BTAD"/>
</dbReference>
<accession>A0ABW8C1H7</accession>
<dbReference type="Proteomes" id="UP001614394">
    <property type="component" value="Unassembled WGS sequence"/>
</dbReference>
<evidence type="ECO:0000256" key="5">
    <source>
        <dbReference type="ARBA" id="ARBA00023163"/>
    </source>
</evidence>
<reference evidence="9 10" key="1">
    <citation type="submission" date="2024-10" db="EMBL/GenBank/DDBJ databases">
        <title>The Natural Products Discovery Center: Release of the First 8490 Sequenced Strains for Exploring Actinobacteria Biosynthetic Diversity.</title>
        <authorList>
            <person name="Kalkreuter E."/>
            <person name="Kautsar S.A."/>
            <person name="Yang D."/>
            <person name="Bader C.D."/>
            <person name="Teijaro C.N."/>
            <person name="Fluegel L."/>
            <person name="Davis C.M."/>
            <person name="Simpson J.R."/>
            <person name="Lauterbach L."/>
            <person name="Steele A.D."/>
            <person name="Gui C."/>
            <person name="Meng S."/>
            <person name="Li G."/>
            <person name="Viehrig K."/>
            <person name="Ye F."/>
            <person name="Su P."/>
            <person name="Kiefer A.F."/>
            <person name="Nichols A."/>
            <person name="Cepeda A.J."/>
            <person name="Yan W."/>
            <person name="Fan B."/>
            <person name="Jiang Y."/>
            <person name="Adhikari A."/>
            <person name="Zheng C.-J."/>
            <person name="Schuster L."/>
            <person name="Cowan T.M."/>
            <person name="Smanski M.J."/>
            <person name="Chevrette M.G."/>
            <person name="De Carvalho L.P.S."/>
            <person name="Shen B."/>
        </authorList>
    </citation>
    <scope>NUCLEOTIDE SEQUENCE [LARGE SCALE GENOMIC DNA]</scope>
    <source>
        <strain evidence="9 10">NPDC053399</strain>
    </source>
</reference>
<dbReference type="PROSITE" id="PS51755">
    <property type="entry name" value="OMPR_PHOB"/>
    <property type="match status" value="1"/>
</dbReference>
<dbReference type="InterPro" id="IPR036388">
    <property type="entry name" value="WH-like_DNA-bd_sf"/>
</dbReference>
<dbReference type="Gene3D" id="1.25.40.10">
    <property type="entry name" value="Tetratricopeptide repeat domain"/>
    <property type="match status" value="1"/>
</dbReference>
<dbReference type="InterPro" id="IPR011990">
    <property type="entry name" value="TPR-like_helical_dom_sf"/>
</dbReference>
<organism evidence="9 10">
    <name type="scientific">Streptomyces fildesensis</name>
    <dbReference type="NCBI Taxonomy" id="375757"/>
    <lineage>
        <taxon>Bacteria</taxon>
        <taxon>Bacillati</taxon>
        <taxon>Actinomycetota</taxon>
        <taxon>Actinomycetes</taxon>
        <taxon>Kitasatosporales</taxon>
        <taxon>Streptomycetaceae</taxon>
        <taxon>Streptomyces</taxon>
    </lineage>
</organism>
<dbReference type="Gene3D" id="1.10.10.10">
    <property type="entry name" value="Winged helix-like DNA-binding domain superfamily/Winged helix DNA-binding domain"/>
    <property type="match status" value="1"/>
</dbReference>
<keyword evidence="10" id="KW-1185">Reference proteome</keyword>
<dbReference type="PANTHER" id="PTHR35807">
    <property type="entry name" value="TRANSCRIPTIONAL REGULATOR REDD-RELATED"/>
    <property type="match status" value="1"/>
</dbReference>
<keyword evidence="4 6" id="KW-0238">DNA-binding</keyword>
<evidence type="ECO:0000313" key="10">
    <source>
        <dbReference type="Proteomes" id="UP001614394"/>
    </source>
</evidence>
<comment type="caution">
    <text evidence="9">The sequence shown here is derived from an EMBL/GenBank/DDBJ whole genome shotgun (WGS) entry which is preliminary data.</text>
</comment>
<dbReference type="InterPro" id="IPR051677">
    <property type="entry name" value="AfsR-DnrI-RedD_regulator"/>
</dbReference>
<dbReference type="EMBL" id="JBITYG010000002">
    <property type="protein sequence ID" value="MFI9100273.1"/>
    <property type="molecule type" value="Genomic_DNA"/>
</dbReference>
<dbReference type="SMART" id="SM01043">
    <property type="entry name" value="BTAD"/>
    <property type="match status" value="1"/>
</dbReference>
<sequence length="330" mass="36102">MGITDGRDVIVLQPSKPANLLAALLLHPNSVVSVDFLQRVVWGEERPVTAKAALHTCVQRLRQLFAKYGIAGNLIEAVPGGYRIAADAGTLDLIAFRELLRSAEAEPDPDGELRTLRAALSLWHGPLLVNIDSDILRREVVPRLTEERLRTLERVFDIELALGRCRQVLAELWPEARSHPAHEHFWAQLVEALHRTGRRAEALSEYRVVKEYLQTELGVDPGPALQQLELAVLRGDDLSAPAARPGLTMLPPGDRHGLSPPPAIPPALESGGREFPSEVAEDVLETLVGAGLLEEEPEGRYRMHDLLRTLTRGAVAFRSEASGSDTSSGA</sequence>
<dbReference type="CDD" id="cd15831">
    <property type="entry name" value="BTAD"/>
    <property type="match status" value="1"/>
</dbReference>
<keyword evidence="2" id="KW-0902">Two-component regulatory system</keyword>
<evidence type="ECO:0000256" key="3">
    <source>
        <dbReference type="ARBA" id="ARBA00023015"/>
    </source>
</evidence>
<dbReference type="InterPro" id="IPR016032">
    <property type="entry name" value="Sig_transdc_resp-reg_C-effctor"/>
</dbReference>
<evidence type="ECO:0000256" key="7">
    <source>
        <dbReference type="SAM" id="MobiDB-lite"/>
    </source>
</evidence>
<name>A0ABW8C1H7_9ACTN</name>
<dbReference type="InterPro" id="IPR001867">
    <property type="entry name" value="OmpR/PhoB-type_DNA-bd"/>
</dbReference>
<evidence type="ECO:0000256" key="1">
    <source>
        <dbReference type="ARBA" id="ARBA00005820"/>
    </source>
</evidence>
<evidence type="ECO:0000256" key="2">
    <source>
        <dbReference type="ARBA" id="ARBA00023012"/>
    </source>
</evidence>
<feature type="domain" description="OmpR/PhoB-type" evidence="8">
    <location>
        <begin position="1"/>
        <end position="86"/>
    </location>
</feature>
<dbReference type="RefSeq" id="WP_399645288.1">
    <property type="nucleotide sequence ID" value="NZ_JBITYG010000002.1"/>
</dbReference>
<feature type="region of interest" description="Disordered" evidence="7">
    <location>
        <begin position="251"/>
        <end position="274"/>
    </location>
</feature>
<dbReference type="Pfam" id="PF03704">
    <property type="entry name" value="BTAD"/>
    <property type="match status" value="1"/>
</dbReference>
<dbReference type="SMART" id="SM00862">
    <property type="entry name" value="Trans_reg_C"/>
    <property type="match status" value="1"/>
</dbReference>
<dbReference type="PANTHER" id="PTHR35807:SF1">
    <property type="entry name" value="TRANSCRIPTIONAL REGULATOR REDD"/>
    <property type="match status" value="1"/>
</dbReference>
<gene>
    <name evidence="9" type="ORF">ACIGXA_07090</name>
</gene>
<dbReference type="SUPFAM" id="SSF46894">
    <property type="entry name" value="C-terminal effector domain of the bipartite response regulators"/>
    <property type="match status" value="1"/>
</dbReference>
<protein>
    <submittedName>
        <fullName evidence="9">BTAD domain-containing putative transcriptional regulator</fullName>
    </submittedName>
</protein>
<evidence type="ECO:0000256" key="6">
    <source>
        <dbReference type="PROSITE-ProRule" id="PRU01091"/>
    </source>
</evidence>
<evidence type="ECO:0000313" key="9">
    <source>
        <dbReference type="EMBL" id="MFI9100273.1"/>
    </source>
</evidence>
<comment type="similarity">
    <text evidence="1">Belongs to the AfsR/DnrI/RedD regulatory family.</text>
</comment>
<keyword evidence="5" id="KW-0804">Transcription</keyword>
<keyword evidence="3" id="KW-0805">Transcription regulation</keyword>
<evidence type="ECO:0000259" key="8">
    <source>
        <dbReference type="PROSITE" id="PS51755"/>
    </source>
</evidence>
<evidence type="ECO:0000256" key="4">
    <source>
        <dbReference type="ARBA" id="ARBA00023125"/>
    </source>
</evidence>